<proteinExistence type="predicted"/>
<dbReference type="EMBL" id="MRTF01000024">
    <property type="protein sequence ID" value="OME86017.1"/>
    <property type="molecule type" value="Genomic_DNA"/>
</dbReference>
<dbReference type="RefSeq" id="WP_076326585.1">
    <property type="nucleotide sequence ID" value="NZ_MRTF01000024.1"/>
</dbReference>
<dbReference type="OrthoDB" id="7069425at2"/>
<evidence type="ECO:0000313" key="1">
    <source>
        <dbReference type="EMBL" id="OME86017.1"/>
    </source>
</evidence>
<protein>
    <submittedName>
        <fullName evidence="1">Uncharacterized protein</fullName>
    </submittedName>
</protein>
<gene>
    <name evidence="1" type="ORF">BK123_33385</name>
</gene>
<comment type="caution">
    <text evidence="1">The sequence shown here is derived from an EMBL/GenBank/DDBJ whole genome shotgun (WGS) entry which is preliminary data.</text>
</comment>
<organism evidence="1 2">
    <name type="scientific">Paenibacillus lautus</name>
    <name type="common">Bacillus lautus</name>
    <dbReference type="NCBI Taxonomy" id="1401"/>
    <lineage>
        <taxon>Bacteria</taxon>
        <taxon>Bacillati</taxon>
        <taxon>Bacillota</taxon>
        <taxon>Bacilli</taxon>
        <taxon>Bacillales</taxon>
        <taxon>Paenibacillaceae</taxon>
        <taxon>Paenibacillus</taxon>
    </lineage>
</organism>
<dbReference type="Proteomes" id="UP000187074">
    <property type="component" value="Unassembled WGS sequence"/>
</dbReference>
<evidence type="ECO:0000313" key="2">
    <source>
        <dbReference type="Proteomes" id="UP000187074"/>
    </source>
</evidence>
<reference evidence="1 2" key="1">
    <citation type="submission" date="2016-11" db="EMBL/GenBank/DDBJ databases">
        <title>Paenibacillus species isolates.</title>
        <authorList>
            <person name="Beno S.M."/>
        </authorList>
    </citation>
    <scope>NUCLEOTIDE SEQUENCE [LARGE SCALE GENOMIC DNA]</scope>
    <source>
        <strain evidence="1 2">FSL F4-0100</strain>
    </source>
</reference>
<dbReference type="AlphaFoldDB" id="A0A1R1AKT0"/>
<name>A0A1R1AKT0_PAELA</name>
<sequence>MDIGSLAGNISSIGLEESCRCAFVRRINGRFVKNEQENLLDRIAILPDQYGNFKIVSELSINSGEINEILKDA</sequence>
<accession>A0A1R1AKT0</accession>